<sequence length="203" mass="23131">MDIETVFLSCFKIQENPSDLFSLIEAALQVGVSKYPASFQKRKTRIINFLMDPSTLDDDSVVGDKDEVIGDSVGDDEHNGEESDKQNQSSSVGFKKTSETDLVVTQLNGAEDKQVTPQSHTTTRKRMSLNVSTKRVQVAPLMAKETESVSGMKKFESSKRKYEERLAEQSESKRRIVMVDFHHMPKPAKDRRAPKRSWDRRRF</sequence>
<reference evidence="2 3" key="1">
    <citation type="journal article" date="2017" name="Genome Biol.">
        <title>New reference genome sequences of hot pepper reveal the massive evolution of plant disease-resistance genes by retroduplication.</title>
        <authorList>
            <person name="Kim S."/>
            <person name="Park J."/>
            <person name="Yeom S.I."/>
            <person name="Kim Y.M."/>
            <person name="Seo E."/>
            <person name="Kim K.T."/>
            <person name="Kim M.S."/>
            <person name="Lee J.M."/>
            <person name="Cheong K."/>
            <person name="Shin H.S."/>
            <person name="Kim S.B."/>
            <person name="Han K."/>
            <person name="Lee J."/>
            <person name="Park M."/>
            <person name="Lee H.A."/>
            <person name="Lee H.Y."/>
            <person name="Lee Y."/>
            <person name="Oh S."/>
            <person name="Lee J.H."/>
            <person name="Choi E."/>
            <person name="Choi E."/>
            <person name="Lee S.E."/>
            <person name="Jeon J."/>
            <person name="Kim H."/>
            <person name="Choi G."/>
            <person name="Song H."/>
            <person name="Lee J."/>
            <person name="Lee S.C."/>
            <person name="Kwon J.K."/>
            <person name="Lee H.Y."/>
            <person name="Koo N."/>
            <person name="Hong Y."/>
            <person name="Kim R.W."/>
            <person name="Kang W.H."/>
            <person name="Huh J.H."/>
            <person name="Kang B.C."/>
            <person name="Yang T.J."/>
            <person name="Lee Y.H."/>
            <person name="Bennetzen J.L."/>
            <person name="Choi D."/>
        </authorList>
    </citation>
    <scope>NUCLEOTIDE SEQUENCE [LARGE SCALE GENOMIC DNA]</scope>
    <source>
        <strain evidence="3">cv. PBC81</strain>
    </source>
</reference>
<dbReference type="AlphaFoldDB" id="A0A2G2XRV1"/>
<feature type="region of interest" description="Disordered" evidence="1">
    <location>
        <begin position="181"/>
        <end position="203"/>
    </location>
</feature>
<feature type="compositionally biased region" description="Basic residues" evidence="1">
    <location>
        <begin position="192"/>
        <end position="203"/>
    </location>
</feature>
<name>A0A2G2XRV1_CAPBA</name>
<dbReference type="OrthoDB" id="1306268at2759"/>
<evidence type="ECO:0000313" key="2">
    <source>
        <dbReference type="EMBL" id="PHT60179.1"/>
    </source>
</evidence>
<comment type="caution">
    <text evidence="2">The sequence shown here is derived from an EMBL/GenBank/DDBJ whole genome shotgun (WGS) entry which is preliminary data.</text>
</comment>
<feature type="compositionally biased region" description="Basic and acidic residues" evidence="1">
    <location>
        <begin position="181"/>
        <end position="191"/>
    </location>
</feature>
<gene>
    <name evidence="2" type="ORF">CQW23_02542</name>
</gene>
<organism evidence="2 3">
    <name type="scientific">Capsicum baccatum</name>
    <name type="common">Peruvian pepper</name>
    <dbReference type="NCBI Taxonomy" id="33114"/>
    <lineage>
        <taxon>Eukaryota</taxon>
        <taxon>Viridiplantae</taxon>
        <taxon>Streptophyta</taxon>
        <taxon>Embryophyta</taxon>
        <taxon>Tracheophyta</taxon>
        <taxon>Spermatophyta</taxon>
        <taxon>Magnoliopsida</taxon>
        <taxon>eudicotyledons</taxon>
        <taxon>Gunneridae</taxon>
        <taxon>Pentapetalae</taxon>
        <taxon>asterids</taxon>
        <taxon>lamiids</taxon>
        <taxon>Solanales</taxon>
        <taxon>Solanaceae</taxon>
        <taxon>Solanoideae</taxon>
        <taxon>Capsiceae</taxon>
        <taxon>Capsicum</taxon>
    </lineage>
</organism>
<dbReference type="PANTHER" id="PTHR48186">
    <property type="entry name" value="NB-ARC DOMAIN-CONTAINING PROTEIN"/>
    <property type="match status" value="1"/>
</dbReference>
<accession>A0A2G2XRV1</accession>
<dbReference type="PANTHER" id="PTHR48186:SF1">
    <property type="entry name" value="TPX2 C-TERMINAL DOMAIN-CONTAINING PROTEIN"/>
    <property type="match status" value="1"/>
</dbReference>
<protein>
    <submittedName>
        <fullName evidence="2">Uncharacterized protein</fullName>
    </submittedName>
</protein>
<feature type="region of interest" description="Disordered" evidence="1">
    <location>
        <begin position="60"/>
        <end position="97"/>
    </location>
</feature>
<proteinExistence type="predicted"/>
<evidence type="ECO:0000313" key="3">
    <source>
        <dbReference type="Proteomes" id="UP000224567"/>
    </source>
</evidence>
<dbReference type="EMBL" id="MLFT02000001">
    <property type="protein sequence ID" value="PHT60179.1"/>
    <property type="molecule type" value="Genomic_DNA"/>
</dbReference>
<keyword evidence="3" id="KW-1185">Reference proteome</keyword>
<dbReference type="Proteomes" id="UP000224567">
    <property type="component" value="Unassembled WGS sequence"/>
</dbReference>
<evidence type="ECO:0000256" key="1">
    <source>
        <dbReference type="SAM" id="MobiDB-lite"/>
    </source>
</evidence>
<reference evidence="3" key="2">
    <citation type="journal article" date="2017" name="J. Anim. Genet.">
        <title>Multiple reference genome sequences of hot pepper reveal the massive evolution of plant disease resistance genes by retroduplication.</title>
        <authorList>
            <person name="Kim S."/>
            <person name="Park J."/>
            <person name="Yeom S.-I."/>
            <person name="Kim Y.-M."/>
            <person name="Seo E."/>
            <person name="Kim K.-T."/>
            <person name="Kim M.-S."/>
            <person name="Lee J.M."/>
            <person name="Cheong K."/>
            <person name="Shin H.-S."/>
            <person name="Kim S.-B."/>
            <person name="Han K."/>
            <person name="Lee J."/>
            <person name="Park M."/>
            <person name="Lee H.-A."/>
            <person name="Lee H.-Y."/>
            <person name="Lee Y."/>
            <person name="Oh S."/>
            <person name="Lee J.H."/>
            <person name="Choi E."/>
            <person name="Choi E."/>
            <person name="Lee S.E."/>
            <person name="Jeon J."/>
            <person name="Kim H."/>
            <person name="Choi G."/>
            <person name="Song H."/>
            <person name="Lee J."/>
            <person name="Lee S.-C."/>
            <person name="Kwon J.-K."/>
            <person name="Lee H.-Y."/>
            <person name="Koo N."/>
            <person name="Hong Y."/>
            <person name="Kim R.W."/>
            <person name="Kang W.-H."/>
            <person name="Huh J.H."/>
            <person name="Kang B.-C."/>
            <person name="Yang T.-J."/>
            <person name="Lee Y.-H."/>
            <person name="Bennetzen J.L."/>
            <person name="Choi D."/>
        </authorList>
    </citation>
    <scope>NUCLEOTIDE SEQUENCE [LARGE SCALE GENOMIC DNA]</scope>
    <source>
        <strain evidence="3">cv. PBC81</strain>
    </source>
</reference>
<feature type="compositionally biased region" description="Basic and acidic residues" evidence="1">
    <location>
        <begin position="75"/>
        <end position="85"/>
    </location>
</feature>